<dbReference type="EMBL" id="KZ303517">
    <property type="protein sequence ID" value="PIA14466.1"/>
    <property type="molecule type" value="Genomic_DNA"/>
</dbReference>
<dbReference type="Proteomes" id="UP000242474">
    <property type="component" value="Unassembled WGS sequence"/>
</dbReference>
<feature type="region of interest" description="Disordered" evidence="1">
    <location>
        <begin position="1"/>
        <end position="31"/>
    </location>
</feature>
<keyword evidence="3" id="KW-1185">Reference proteome</keyword>
<evidence type="ECO:0000256" key="1">
    <source>
        <dbReference type="SAM" id="MobiDB-lite"/>
    </source>
</evidence>
<sequence length="660" mass="72537">MSESPSIYMPRQLRPRRMPQSQNVRGESSRVTTSIECGAELQISSTHHHTNNYGILPPQLPRVVAKSSSQASSARQMDASIDSTRQRAATAVSISGFLGRQLHGLASQPYFSENGPKIYAYLLGYVDGDDSIYLNRLDQGIQHGTDRTPTAAHSTDIVIPLYRGLSTEVFYTSALRRGYIFRVSCLLEDTSTTTCTGPSVQFISIDANTRVTMEPALPIELDGMAGLLEHLHRGPNIGWGPLRRKGYKESYIYDCGLLLPPAHVVWVAGNSETDEKFIQSAYVDSGMPTSLHIALVYPEDSYRSARVRHFSAAPATGEPAIYIRLAAAELVSSSDISTVVTRFTSLDQCNRDLTRALYTAASQHRVSIAGQFERISVSPPQKHKSSPLLEEIVSSTKAIVTQSPRHKLPARARSPDMIPILQTKVGASSTPCIPAARSDGNVENSDISELLKEQRQIRMLLEQQNSLIKSHVSQTQELIRMTKHQPSPQTITRRYLRMRGTHTPSLLGIQRRTSDAGDVPTTGTTPENHSMRRSNSLSEIVDGIRSFEVEGYEETEHHVGHGYQRRLSFTSPMNVGSADLTLESPLQSPSVASGSLSASSGITSLVTRINRIVSTSTNMAPAASNAFERPPVPAYSRAQGRSHTYDHKITPTTQKYLDTL</sequence>
<gene>
    <name evidence="2" type="ORF">COEREDRAFT_16842</name>
</gene>
<name>A0A2G5B619_COERN</name>
<feature type="region of interest" description="Disordered" evidence="1">
    <location>
        <begin position="513"/>
        <end position="534"/>
    </location>
</feature>
<dbReference type="OrthoDB" id="10260596at2759"/>
<dbReference type="AlphaFoldDB" id="A0A2G5B619"/>
<accession>A0A2G5B619</accession>
<evidence type="ECO:0000313" key="3">
    <source>
        <dbReference type="Proteomes" id="UP000242474"/>
    </source>
</evidence>
<protein>
    <submittedName>
        <fullName evidence="2">Uncharacterized protein</fullName>
    </submittedName>
</protein>
<feature type="compositionally biased region" description="Polar residues" evidence="1">
    <location>
        <begin position="21"/>
        <end position="31"/>
    </location>
</feature>
<evidence type="ECO:0000313" key="2">
    <source>
        <dbReference type="EMBL" id="PIA14466.1"/>
    </source>
</evidence>
<organism evidence="2 3">
    <name type="scientific">Coemansia reversa (strain ATCC 12441 / NRRL 1564)</name>
    <dbReference type="NCBI Taxonomy" id="763665"/>
    <lineage>
        <taxon>Eukaryota</taxon>
        <taxon>Fungi</taxon>
        <taxon>Fungi incertae sedis</taxon>
        <taxon>Zoopagomycota</taxon>
        <taxon>Kickxellomycotina</taxon>
        <taxon>Kickxellomycetes</taxon>
        <taxon>Kickxellales</taxon>
        <taxon>Kickxellaceae</taxon>
        <taxon>Coemansia</taxon>
    </lineage>
</organism>
<reference evidence="2 3" key="1">
    <citation type="journal article" date="2015" name="Genome Biol. Evol.">
        <title>Phylogenomic analyses indicate that early fungi evolved digesting cell walls of algal ancestors of land plants.</title>
        <authorList>
            <person name="Chang Y."/>
            <person name="Wang S."/>
            <person name="Sekimoto S."/>
            <person name="Aerts A.L."/>
            <person name="Choi C."/>
            <person name="Clum A."/>
            <person name="LaButti K.M."/>
            <person name="Lindquist E.A."/>
            <person name="Yee Ngan C."/>
            <person name="Ohm R.A."/>
            <person name="Salamov A.A."/>
            <person name="Grigoriev I.V."/>
            <person name="Spatafora J.W."/>
            <person name="Berbee M.L."/>
        </authorList>
    </citation>
    <scope>NUCLEOTIDE SEQUENCE [LARGE SCALE GENOMIC DNA]</scope>
    <source>
        <strain evidence="2 3">NRRL 1564</strain>
    </source>
</reference>
<proteinExistence type="predicted"/>
<feature type="compositionally biased region" description="Polar residues" evidence="1">
    <location>
        <begin position="521"/>
        <end position="534"/>
    </location>
</feature>